<dbReference type="RefSeq" id="WP_145717894.1">
    <property type="nucleotide sequence ID" value="NZ_BAAAFY010000002.1"/>
</dbReference>
<comment type="similarity">
    <text evidence="3 6">Belongs to the DHNA family.</text>
</comment>
<accession>A0A562SSR9</accession>
<proteinExistence type="inferred from homology"/>
<evidence type="ECO:0000313" key="8">
    <source>
        <dbReference type="EMBL" id="TWI84329.1"/>
    </source>
</evidence>
<dbReference type="NCBIfam" id="TIGR00526">
    <property type="entry name" value="folB_dom"/>
    <property type="match status" value="1"/>
</dbReference>
<gene>
    <name evidence="8" type="ORF">LX66_4695</name>
</gene>
<dbReference type="EMBL" id="VLLG01000005">
    <property type="protein sequence ID" value="TWI84329.1"/>
    <property type="molecule type" value="Genomic_DNA"/>
</dbReference>
<comment type="caution">
    <text evidence="8">The sequence shown here is derived from an EMBL/GenBank/DDBJ whole genome shotgun (WGS) entry which is preliminary data.</text>
</comment>
<reference evidence="8 9" key="1">
    <citation type="journal article" date="2013" name="Stand. Genomic Sci.">
        <title>Genomic Encyclopedia of Type Strains, Phase I: The one thousand microbial genomes (KMG-I) project.</title>
        <authorList>
            <person name="Kyrpides N.C."/>
            <person name="Woyke T."/>
            <person name="Eisen J.A."/>
            <person name="Garrity G."/>
            <person name="Lilburn T.G."/>
            <person name="Beck B.J."/>
            <person name="Whitman W.B."/>
            <person name="Hugenholtz P."/>
            <person name="Klenk H.P."/>
        </authorList>
    </citation>
    <scope>NUCLEOTIDE SEQUENCE [LARGE SCALE GENOMIC DNA]</scope>
    <source>
        <strain evidence="8 9">DSM 13484</strain>
    </source>
</reference>
<dbReference type="SMART" id="SM00905">
    <property type="entry name" value="FolB"/>
    <property type="match status" value="1"/>
</dbReference>
<dbReference type="InterPro" id="IPR006157">
    <property type="entry name" value="FolB_dom"/>
</dbReference>
<dbReference type="GO" id="GO:0046654">
    <property type="term" value="P:tetrahydrofolate biosynthetic process"/>
    <property type="evidence" value="ECO:0007669"/>
    <property type="project" value="UniProtKB-UniRule"/>
</dbReference>
<evidence type="ECO:0000256" key="6">
    <source>
        <dbReference type="RuleBase" id="RU362079"/>
    </source>
</evidence>
<dbReference type="PANTHER" id="PTHR42844:SF1">
    <property type="entry name" value="DIHYDRONEOPTERIN ALDOLASE 1-RELATED"/>
    <property type="match status" value="1"/>
</dbReference>
<comment type="catalytic activity">
    <reaction evidence="1 6">
        <text>7,8-dihydroneopterin = 6-hydroxymethyl-7,8-dihydropterin + glycolaldehyde</text>
        <dbReference type="Rhea" id="RHEA:10540"/>
        <dbReference type="ChEBI" id="CHEBI:17001"/>
        <dbReference type="ChEBI" id="CHEBI:17071"/>
        <dbReference type="ChEBI" id="CHEBI:44841"/>
        <dbReference type="EC" id="4.1.2.25"/>
    </reaction>
</comment>
<evidence type="ECO:0000256" key="2">
    <source>
        <dbReference type="ARBA" id="ARBA00005013"/>
    </source>
</evidence>
<dbReference type="PANTHER" id="PTHR42844">
    <property type="entry name" value="DIHYDRONEOPTERIN ALDOLASE 1-RELATED"/>
    <property type="match status" value="1"/>
</dbReference>
<dbReference type="NCBIfam" id="TIGR00525">
    <property type="entry name" value="folB"/>
    <property type="match status" value="1"/>
</dbReference>
<feature type="domain" description="Dihydroneopterin aldolase/epimerase" evidence="7">
    <location>
        <begin position="4"/>
        <end position="114"/>
    </location>
</feature>
<evidence type="ECO:0000256" key="4">
    <source>
        <dbReference type="ARBA" id="ARBA00022909"/>
    </source>
</evidence>
<dbReference type="GO" id="GO:0046656">
    <property type="term" value="P:folic acid biosynthetic process"/>
    <property type="evidence" value="ECO:0007669"/>
    <property type="project" value="UniProtKB-UniRule"/>
</dbReference>
<organism evidence="8 9">
    <name type="scientific">Chitinophaga japonensis</name>
    <name type="common">Flexibacter japonensis</name>
    <dbReference type="NCBI Taxonomy" id="104662"/>
    <lineage>
        <taxon>Bacteria</taxon>
        <taxon>Pseudomonadati</taxon>
        <taxon>Bacteroidota</taxon>
        <taxon>Chitinophagia</taxon>
        <taxon>Chitinophagales</taxon>
        <taxon>Chitinophagaceae</taxon>
        <taxon>Chitinophaga</taxon>
    </lineage>
</organism>
<dbReference type="InterPro" id="IPR006156">
    <property type="entry name" value="Dihydroneopterin_aldolase"/>
</dbReference>
<evidence type="ECO:0000256" key="1">
    <source>
        <dbReference type="ARBA" id="ARBA00001353"/>
    </source>
</evidence>
<dbReference type="UniPathway" id="UPA00077">
    <property type="reaction ID" value="UER00154"/>
</dbReference>
<evidence type="ECO:0000259" key="7">
    <source>
        <dbReference type="SMART" id="SM00905"/>
    </source>
</evidence>
<dbReference type="Gene3D" id="3.30.1130.10">
    <property type="match status" value="1"/>
</dbReference>
<dbReference type="OrthoDB" id="9803748at2"/>
<evidence type="ECO:0000256" key="5">
    <source>
        <dbReference type="ARBA" id="ARBA00023239"/>
    </source>
</evidence>
<name>A0A562SSR9_CHIJA</name>
<dbReference type="Proteomes" id="UP000316778">
    <property type="component" value="Unassembled WGS sequence"/>
</dbReference>
<evidence type="ECO:0000256" key="3">
    <source>
        <dbReference type="ARBA" id="ARBA00005708"/>
    </source>
</evidence>
<dbReference type="Pfam" id="PF02152">
    <property type="entry name" value="FolB"/>
    <property type="match status" value="1"/>
</dbReference>
<dbReference type="GO" id="GO:0005737">
    <property type="term" value="C:cytoplasm"/>
    <property type="evidence" value="ECO:0007669"/>
    <property type="project" value="TreeGrafter"/>
</dbReference>
<dbReference type="SUPFAM" id="SSF55620">
    <property type="entry name" value="Tetrahydrobiopterin biosynthesis enzymes-like"/>
    <property type="match status" value="1"/>
</dbReference>
<evidence type="ECO:0000313" key="9">
    <source>
        <dbReference type="Proteomes" id="UP000316778"/>
    </source>
</evidence>
<keyword evidence="5 6" id="KW-0456">Lyase</keyword>
<dbReference type="GO" id="GO:0004150">
    <property type="term" value="F:dihydroneopterin aldolase activity"/>
    <property type="evidence" value="ECO:0007669"/>
    <property type="project" value="UniProtKB-UniRule"/>
</dbReference>
<dbReference type="EC" id="4.1.2.25" evidence="6"/>
<dbReference type="AlphaFoldDB" id="A0A562SSR9"/>
<dbReference type="InterPro" id="IPR043133">
    <property type="entry name" value="GTP-CH-I_C/QueF"/>
</dbReference>
<keyword evidence="4 6" id="KW-0289">Folate biosynthesis</keyword>
<comment type="function">
    <text evidence="6">Catalyzes the conversion of 7,8-dihydroneopterin to 6-hydroxymethyl-7,8-dihydropterin.</text>
</comment>
<keyword evidence="9" id="KW-1185">Reference proteome</keyword>
<comment type="pathway">
    <text evidence="2 6">Cofactor biosynthesis; tetrahydrofolate biosynthesis; 2-amino-4-hydroxy-6-hydroxymethyl-7,8-dihydropteridine diphosphate from 7,8-dihydroneopterin triphosphate: step 3/4.</text>
</comment>
<protein>
    <recommendedName>
        <fullName evidence="6">7,8-dihydroneopterin aldolase</fullName>
        <ecNumber evidence="6">4.1.2.25</ecNumber>
    </recommendedName>
</protein>
<sequence length="116" mass="13272">MLTIALEQIRMRAFHGFYPEEQVIGNDFIVDVSVTFPETSPVDGLSDTVNYQDLFTVVKTVMDVPRPLLEQVVEAISNAVREKYPRIKRTQVSLRKMNPPMGADIRNSLVSLEREY</sequence>